<name>A0ABN6LAP6_9BACT</name>
<feature type="domain" description="Glycosyl transferase family 1" evidence="1">
    <location>
        <begin position="194"/>
        <end position="340"/>
    </location>
</feature>
<dbReference type="PANTHER" id="PTHR45947">
    <property type="entry name" value="SULFOQUINOVOSYL TRANSFERASE SQD2"/>
    <property type="match status" value="1"/>
</dbReference>
<dbReference type="Proteomes" id="UP001354989">
    <property type="component" value="Chromosome"/>
</dbReference>
<dbReference type="RefSeq" id="WP_332922396.1">
    <property type="nucleotide sequence ID" value="NZ_AP025292.1"/>
</dbReference>
<protein>
    <submittedName>
        <fullName evidence="3">N-acetyl-alpha-D-glucosaminyl L-malate synthase BshA</fullName>
    </submittedName>
</protein>
<dbReference type="Gene3D" id="3.40.50.2000">
    <property type="entry name" value="Glycogen Phosphorylase B"/>
    <property type="match status" value="2"/>
</dbReference>
<evidence type="ECO:0000259" key="2">
    <source>
        <dbReference type="Pfam" id="PF13439"/>
    </source>
</evidence>
<accession>A0ABN6LAP6</accession>
<gene>
    <name evidence="3" type="ORF">PEPS_22720</name>
</gene>
<sequence length="376" mass="41851">MKIGIVCYPTYGGSGVVATELGKALSLEGHEVHFITYSQPRRLDFFNENLYYHEVGVRSYPLFKYPPYELALASKLVDVVKYEQLDILHVHYAIPHASAAFMAKQILATEGISIPVVTTLHGTDITLVGKDPTYTPVVTFSINASDGITSVSDDLRKDTLSHFDIQKPIEVIPNFIDLERFKKQPKEHFKTAICPNGEKLLVHTSNFRSVKRVNDVIRVFDQVRRSMPCKLLMVGDGPDRPEAEALCRKLGTCADVRFLGKLDAVEEVLSVADLFLMPSEKESFGLAALEAMACEVPVLSSDAGGIPELNKDGYSGYLSPIGDIDDMVEKAKKILDDDHLPTFKANALARAKEFDISNILPKYEAYYQQVLANYKK</sequence>
<dbReference type="InterPro" id="IPR001296">
    <property type="entry name" value="Glyco_trans_1"/>
</dbReference>
<dbReference type="Pfam" id="PF00534">
    <property type="entry name" value="Glycos_transf_1"/>
    <property type="match status" value="1"/>
</dbReference>
<evidence type="ECO:0000313" key="3">
    <source>
        <dbReference type="EMBL" id="BDC99991.1"/>
    </source>
</evidence>
<dbReference type="PANTHER" id="PTHR45947:SF3">
    <property type="entry name" value="SULFOQUINOVOSYL TRANSFERASE SQD2"/>
    <property type="match status" value="1"/>
</dbReference>
<organism evidence="3 4">
    <name type="scientific">Persicobacter psychrovividus</name>
    <dbReference type="NCBI Taxonomy" id="387638"/>
    <lineage>
        <taxon>Bacteria</taxon>
        <taxon>Pseudomonadati</taxon>
        <taxon>Bacteroidota</taxon>
        <taxon>Cytophagia</taxon>
        <taxon>Cytophagales</taxon>
        <taxon>Persicobacteraceae</taxon>
        <taxon>Persicobacter</taxon>
    </lineage>
</organism>
<dbReference type="EMBL" id="AP025292">
    <property type="protein sequence ID" value="BDC99991.1"/>
    <property type="molecule type" value="Genomic_DNA"/>
</dbReference>
<feature type="domain" description="Glycosyltransferase subfamily 4-like N-terminal" evidence="2">
    <location>
        <begin position="11"/>
        <end position="180"/>
    </location>
</feature>
<reference evidence="3 4" key="1">
    <citation type="submission" date="2021-12" db="EMBL/GenBank/DDBJ databases">
        <title>Genome sequencing of bacteria with rrn-lacking chromosome and rrn-plasmid.</title>
        <authorList>
            <person name="Anda M."/>
            <person name="Iwasaki W."/>
        </authorList>
    </citation>
    <scope>NUCLEOTIDE SEQUENCE [LARGE SCALE GENOMIC DNA]</scope>
    <source>
        <strain evidence="3 4">NBRC 101262</strain>
    </source>
</reference>
<keyword evidence="4" id="KW-1185">Reference proteome</keyword>
<dbReference type="InterPro" id="IPR028098">
    <property type="entry name" value="Glyco_trans_4-like_N"/>
</dbReference>
<dbReference type="InterPro" id="IPR023881">
    <property type="entry name" value="Thiol_BshA"/>
</dbReference>
<evidence type="ECO:0000313" key="4">
    <source>
        <dbReference type="Proteomes" id="UP001354989"/>
    </source>
</evidence>
<dbReference type="InterPro" id="IPR050194">
    <property type="entry name" value="Glycosyltransferase_grp1"/>
</dbReference>
<dbReference type="Pfam" id="PF13439">
    <property type="entry name" value="Glyco_transf_4"/>
    <property type="match status" value="1"/>
</dbReference>
<dbReference type="NCBIfam" id="TIGR03999">
    <property type="entry name" value="thiol_BshA"/>
    <property type="match status" value="1"/>
</dbReference>
<dbReference type="SUPFAM" id="SSF53756">
    <property type="entry name" value="UDP-Glycosyltransferase/glycogen phosphorylase"/>
    <property type="match status" value="1"/>
</dbReference>
<proteinExistence type="predicted"/>
<evidence type="ECO:0000259" key="1">
    <source>
        <dbReference type="Pfam" id="PF00534"/>
    </source>
</evidence>